<dbReference type="EMBL" id="QHLQ01000002">
    <property type="protein sequence ID" value="NIZ59893.1"/>
    <property type="molecule type" value="Genomic_DNA"/>
</dbReference>
<proteinExistence type="predicted"/>
<evidence type="ECO:0000313" key="1">
    <source>
        <dbReference type="EMBL" id="NIZ59893.1"/>
    </source>
</evidence>
<protein>
    <submittedName>
        <fullName evidence="1">ATP-dependent transcriptional regulator</fullName>
    </submittedName>
</protein>
<accession>A0ABX0W4K6</accession>
<keyword evidence="2" id="KW-1185">Reference proteome</keyword>
<dbReference type="Proteomes" id="UP001429564">
    <property type="component" value="Unassembled WGS sequence"/>
</dbReference>
<evidence type="ECO:0000313" key="2">
    <source>
        <dbReference type="Proteomes" id="UP001429564"/>
    </source>
</evidence>
<dbReference type="InterPro" id="IPR021323">
    <property type="entry name" value="DUF2927"/>
</dbReference>
<sequence length="455" mass="50040">MIRGALIISTLLLAGCDTVPLEQPPTRAHIADSALPPVKQFGAPQPVPPQRSNRDIARDFLDLHFKLEGGSSLPILTRFEQPITLRVTGSPTKTLNSDLSRLLSRLQNEAGIRVTRVTSGDAHITIESVSSAEIRRALPRAACFVVPNVGSLSEYRRNKRRAKTNWSQLRERTRLAIFIPNDVSPQEVRDCMHEELAQAIGPLNDLYRLPDSVFNDDNVHTVLTGFDMTILRATYAPELQTGMSRDEVAARLPSILRRINPKGGSHASRPLKETPREWVNAVEAAIGPNASTEVRKRAATQATAIARQQGWKDHRRSFSHFILGRMVQRSAPGLAQKHFKTAMSYLGNAPSTQLHRAHISARMAAYEISRGNGRAAQTLLRPAIPTAAKFESASLLSTLMLLQAEALALTGDIEEARAVRLDSLGWARYGFGSDWAVRARMNDIAALRPNTMAGG</sequence>
<name>A0ABX0W4K6_9RHOB</name>
<reference evidence="1 2" key="1">
    <citation type="submission" date="2018-05" db="EMBL/GenBank/DDBJ databases">
        <authorList>
            <person name="Zhang Y.-J."/>
        </authorList>
    </citation>
    <scope>NUCLEOTIDE SEQUENCE [LARGE SCALE GENOMIC DNA]</scope>
    <source>
        <strain evidence="1 2">CY04</strain>
    </source>
</reference>
<gene>
    <name evidence="1" type="ORF">DL239_02760</name>
</gene>
<dbReference type="PROSITE" id="PS51257">
    <property type="entry name" value="PROKAR_LIPOPROTEIN"/>
    <property type="match status" value="1"/>
</dbReference>
<organism evidence="1 2">
    <name type="scientific">Parasedimentitalea denitrificans</name>
    <dbReference type="NCBI Taxonomy" id="2211118"/>
    <lineage>
        <taxon>Bacteria</taxon>
        <taxon>Pseudomonadati</taxon>
        <taxon>Pseudomonadota</taxon>
        <taxon>Alphaproteobacteria</taxon>
        <taxon>Rhodobacterales</taxon>
        <taxon>Paracoccaceae</taxon>
        <taxon>Parasedimentitalea</taxon>
    </lineage>
</organism>
<comment type="caution">
    <text evidence="1">The sequence shown here is derived from an EMBL/GenBank/DDBJ whole genome shotgun (WGS) entry which is preliminary data.</text>
</comment>
<dbReference type="Pfam" id="PF11150">
    <property type="entry name" value="DUF2927"/>
    <property type="match status" value="1"/>
</dbReference>